<keyword evidence="2" id="KW-1185">Reference proteome</keyword>
<gene>
    <name evidence="1" type="ORF">QBC46DRAFT_387067</name>
</gene>
<reference evidence="2" key="1">
    <citation type="journal article" date="2023" name="Mol. Phylogenet. Evol.">
        <title>Genome-scale phylogeny and comparative genomics of the fungal order Sordariales.</title>
        <authorList>
            <person name="Hensen N."/>
            <person name="Bonometti L."/>
            <person name="Westerberg I."/>
            <person name="Brannstrom I.O."/>
            <person name="Guillou S."/>
            <person name="Cros-Aarteil S."/>
            <person name="Calhoun S."/>
            <person name="Haridas S."/>
            <person name="Kuo A."/>
            <person name="Mondo S."/>
            <person name="Pangilinan J."/>
            <person name="Riley R."/>
            <person name="LaButti K."/>
            <person name="Andreopoulos B."/>
            <person name="Lipzen A."/>
            <person name="Chen C."/>
            <person name="Yan M."/>
            <person name="Daum C."/>
            <person name="Ng V."/>
            <person name="Clum A."/>
            <person name="Steindorff A."/>
            <person name="Ohm R.A."/>
            <person name="Martin F."/>
            <person name="Silar P."/>
            <person name="Natvig D.O."/>
            <person name="Lalanne C."/>
            <person name="Gautier V."/>
            <person name="Ament-Velasquez S.L."/>
            <person name="Kruys A."/>
            <person name="Hutchinson M.I."/>
            <person name="Powell A.J."/>
            <person name="Barry K."/>
            <person name="Miller A.N."/>
            <person name="Grigoriev I.V."/>
            <person name="Debuchy R."/>
            <person name="Gladieux P."/>
            <person name="Hiltunen Thoren M."/>
            <person name="Johannesson H."/>
        </authorList>
    </citation>
    <scope>NUCLEOTIDE SEQUENCE [LARGE SCALE GENOMIC DNA]</scope>
    <source>
        <strain evidence="2">CBS 340.73</strain>
    </source>
</reference>
<evidence type="ECO:0000313" key="1">
    <source>
        <dbReference type="EMBL" id="KAK3939827.1"/>
    </source>
</evidence>
<dbReference type="AlphaFoldDB" id="A0AAN6S3K3"/>
<evidence type="ECO:0000313" key="2">
    <source>
        <dbReference type="Proteomes" id="UP001303473"/>
    </source>
</evidence>
<dbReference type="EMBL" id="MU853805">
    <property type="protein sequence ID" value="KAK3939827.1"/>
    <property type="molecule type" value="Genomic_DNA"/>
</dbReference>
<protein>
    <submittedName>
        <fullName evidence="1">Uncharacterized protein</fullName>
    </submittedName>
</protein>
<sequence length="100" mass="11376">MWICIGSVILCPPPVSPQGSFLEGMPYLLENWHTVVSRNSRPPLRLARFTLVYTVEPDPPGLPAQIRGRGSSEIARACVLTRFSNKVWWGFFPTVWYPYP</sequence>
<accession>A0AAN6S3K3</accession>
<comment type="caution">
    <text evidence="1">The sequence shown here is derived from an EMBL/GenBank/DDBJ whole genome shotgun (WGS) entry which is preliminary data.</text>
</comment>
<dbReference type="Proteomes" id="UP001303473">
    <property type="component" value="Unassembled WGS sequence"/>
</dbReference>
<organism evidence="1 2">
    <name type="scientific">Diplogelasinospora grovesii</name>
    <dbReference type="NCBI Taxonomy" id="303347"/>
    <lineage>
        <taxon>Eukaryota</taxon>
        <taxon>Fungi</taxon>
        <taxon>Dikarya</taxon>
        <taxon>Ascomycota</taxon>
        <taxon>Pezizomycotina</taxon>
        <taxon>Sordariomycetes</taxon>
        <taxon>Sordariomycetidae</taxon>
        <taxon>Sordariales</taxon>
        <taxon>Diplogelasinosporaceae</taxon>
        <taxon>Diplogelasinospora</taxon>
    </lineage>
</organism>
<name>A0AAN6S3K3_9PEZI</name>
<proteinExistence type="predicted"/>